<dbReference type="InterPro" id="IPR015168">
    <property type="entry name" value="SsuA/THI5"/>
</dbReference>
<dbReference type="EMBL" id="BMYS01000028">
    <property type="protein sequence ID" value="GGW95945.1"/>
    <property type="molecule type" value="Genomic_DNA"/>
</dbReference>
<gene>
    <name evidence="2" type="ORF">GCM10011450_26960</name>
</gene>
<protein>
    <submittedName>
        <fullName evidence="2">Sulfonate ABC transporter periplasmic sulfonate-binding protein SsuA</fullName>
    </submittedName>
</protein>
<comment type="caution">
    <text evidence="2">The sequence shown here is derived from an EMBL/GenBank/DDBJ whole genome shotgun (WGS) entry which is preliminary data.</text>
</comment>
<name>A0A918JRE8_9BURK</name>
<reference evidence="2" key="2">
    <citation type="submission" date="2020-09" db="EMBL/GenBank/DDBJ databases">
        <authorList>
            <person name="Sun Q."/>
            <person name="Kim S."/>
        </authorList>
    </citation>
    <scope>NUCLEOTIDE SEQUENCE</scope>
    <source>
        <strain evidence="2">KCTC 23732</strain>
    </source>
</reference>
<dbReference type="AlphaFoldDB" id="A0A918JRE8"/>
<proteinExistence type="predicted"/>
<evidence type="ECO:0000259" key="1">
    <source>
        <dbReference type="Pfam" id="PF09084"/>
    </source>
</evidence>
<dbReference type="PANTHER" id="PTHR30024">
    <property type="entry name" value="ALIPHATIC SULFONATES-BINDING PROTEIN-RELATED"/>
    <property type="match status" value="1"/>
</dbReference>
<dbReference type="Pfam" id="PF09084">
    <property type="entry name" value="NMT1"/>
    <property type="match status" value="1"/>
</dbReference>
<sequence length="291" mass="31783">MADQSELIRNLLEASGESKNIGFDLELPNFSGGPAILEAIRAGALDIAYVGDTPPIQARAAGVFLPIIATFTREQAQYRLVRRDGAEIKQLSDLRGKRVSYIEGSGRQVFLIEALNRAGLGLKDVELVNLRVAELSDALRANAVDVAVLTEPHVTRLARQINATPVPDPLERTLLPSTSYLYARPEALADAEKADAIRQFIAAFVRAGVWSNANTEEWGRHYYTGFQRVDAESTKAILSSQSPLVFQTAAEAQAHHQKLIDILHSAGTLPQRFDASSSFVDTYDGVIVSNR</sequence>
<feature type="domain" description="SsuA/THI5-like" evidence="1">
    <location>
        <begin position="22"/>
        <end position="207"/>
    </location>
</feature>
<reference evidence="2" key="1">
    <citation type="journal article" date="2014" name="Int. J. Syst. Evol. Microbiol.">
        <title>Complete genome sequence of Corynebacterium casei LMG S-19264T (=DSM 44701T), isolated from a smear-ripened cheese.</title>
        <authorList>
            <consortium name="US DOE Joint Genome Institute (JGI-PGF)"/>
            <person name="Walter F."/>
            <person name="Albersmeier A."/>
            <person name="Kalinowski J."/>
            <person name="Ruckert C."/>
        </authorList>
    </citation>
    <scope>NUCLEOTIDE SEQUENCE</scope>
    <source>
        <strain evidence="2">KCTC 23732</strain>
    </source>
</reference>
<keyword evidence="3" id="KW-1185">Reference proteome</keyword>
<evidence type="ECO:0000313" key="3">
    <source>
        <dbReference type="Proteomes" id="UP000608345"/>
    </source>
</evidence>
<dbReference type="Gene3D" id="3.40.190.10">
    <property type="entry name" value="Periplasmic binding protein-like II"/>
    <property type="match status" value="2"/>
</dbReference>
<dbReference type="Proteomes" id="UP000608345">
    <property type="component" value="Unassembled WGS sequence"/>
</dbReference>
<evidence type="ECO:0000313" key="2">
    <source>
        <dbReference type="EMBL" id="GGW95945.1"/>
    </source>
</evidence>
<dbReference type="SUPFAM" id="SSF53850">
    <property type="entry name" value="Periplasmic binding protein-like II"/>
    <property type="match status" value="1"/>
</dbReference>
<dbReference type="CDD" id="cd13558">
    <property type="entry name" value="PBP2_SsuA_like_2"/>
    <property type="match status" value="1"/>
</dbReference>
<organism evidence="2 3">
    <name type="scientific">Advenella faeciporci</name>
    <dbReference type="NCBI Taxonomy" id="797535"/>
    <lineage>
        <taxon>Bacteria</taxon>
        <taxon>Pseudomonadati</taxon>
        <taxon>Pseudomonadota</taxon>
        <taxon>Betaproteobacteria</taxon>
        <taxon>Burkholderiales</taxon>
        <taxon>Alcaligenaceae</taxon>
    </lineage>
</organism>
<accession>A0A918JRE8</accession>